<dbReference type="EMBL" id="CAJOBC010037621">
    <property type="protein sequence ID" value="CAF4126097.1"/>
    <property type="molecule type" value="Genomic_DNA"/>
</dbReference>
<protein>
    <submittedName>
        <fullName evidence="1">Uncharacterized protein</fullName>
    </submittedName>
</protein>
<evidence type="ECO:0000313" key="2">
    <source>
        <dbReference type="EMBL" id="CAF4126097.1"/>
    </source>
</evidence>
<dbReference type="AlphaFoldDB" id="A0A815DU99"/>
<feature type="non-terminal residue" evidence="1">
    <location>
        <position position="1"/>
    </location>
</feature>
<dbReference type="EMBL" id="CAJNOQ010012499">
    <property type="protein sequence ID" value="CAF1301375.1"/>
    <property type="molecule type" value="Genomic_DNA"/>
</dbReference>
<reference evidence="1" key="1">
    <citation type="submission" date="2021-02" db="EMBL/GenBank/DDBJ databases">
        <authorList>
            <person name="Nowell W R."/>
        </authorList>
    </citation>
    <scope>NUCLEOTIDE SEQUENCE</scope>
</reference>
<accession>A0A815DU99</accession>
<name>A0A815DU99_9BILA</name>
<sequence length="34" mass="4275">MKRKRFRGAFPNQVWYGNPYLRVFLLEDDFILKR</sequence>
<gene>
    <name evidence="1" type="ORF">GPM918_LOCUS28537</name>
    <name evidence="2" type="ORF">SRO942_LOCUS29044</name>
</gene>
<organism evidence="1 3">
    <name type="scientific">Didymodactylos carnosus</name>
    <dbReference type="NCBI Taxonomy" id="1234261"/>
    <lineage>
        <taxon>Eukaryota</taxon>
        <taxon>Metazoa</taxon>
        <taxon>Spiralia</taxon>
        <taxon>Gnathifera</taxon>
        <taxon>Rotifera</taxon>
        <taxon>Eurotatoria</taxon>
        <taxon>Bdelloidea</taxon>
        <taxon>Philodinida</taxon>
        <taxon>Philodinidae</taxon>
        <taxon>Didymodactylos</taxon>
    </lineage>
</organism>
<dbReference type="Proteomes" id="UP000681722">
    <property type="component" value="Unassembled WGS sequence"/>
</dbReference>
<evidence type="ECO:0000313" key="3">
    <source>
        <dbReference type="Proteomes" id="UP000663829"/>
    </source>
</evidence>
<keyword evidence="3" id="KW-1185">Reference proteome</keyword>
<comment type="caution">
    <text evidence="1">The sequence shown here is derived from an EMBL/GenBank/DDBJ whole genome shotgun (WGS) entry which is preliminary data.</text>
</comment>
<evidence type="ECO:0000313" key="1">
    <source>
        <dbReference type="EMBL" id="CAF1301375.1"/>
    </source>
</evidence>
<dbReference type="Proteomes" id="UP000663829">
    <property type="component" value="Unassembled WGS sequence"/>
</dbReference>
<proteinExistence type="predicted"/>